<reference evidence="9" key="1">
    <citation type="submission" date="2020-01" db="EMBL/GenBank/DDBJ databases">
        <title>Insect and environment-associated Actinomycetes.</title>
        <authorList>
            <person name="Currrie C."/>
            <person name="Chevrette M."/>
            <person name="Carlson C."/>
            <person name="Stubbendieck R."/>
            <person name="Wendt-Pienkowski E."/>
        </authorList>
    </citation>
    <scope>NUCLEOTIDE SEQUENCE</scope>
    <source>
        <strain evidence="9">SID14436</strain>
    </source>
</reference>
<dbReference type="GO" id="GO:0003700">
    <property type="term" value="F:DNA-binding transcription factor activity"/>
    <property type="evidence" value="ECO:0007669"/>
    <property type="project" value="InterPro"/>
</dbReference>
<dbReference type="PROSITE" id="PS50931">
    <property type="entry name" value="HTH_LYSR"/>
    <property type="match status" value="1"/>
</dbReference>
<keyword evidence="2" id="KW-0678">Repressor</keyword>
<dbReference type="EMBL" id="JAAGMD010000429">
    <property type="protein sequence ID" value="NEA87294.1"/>
    <property type="molecule type" value="Genomic_DNA"/>
</dbReference>
<evidence type="ECO:0000256" key="5">
    <source>
        <dbReference type="ARBA" id="ARBA00023159"/>
    </source>
</evidence>
<evidence type="ECO:0000259" key="8">
    <source>
        <dbReference type="PROSITE" id="PS50931"/>
    </source>
</evidence>
<dbReference type="InterPro" id="IPR036388">
    <property type="entry name" value="WH-like_DNA-bd_sf"/>
</dbReference>
<dbReference type="SUPFAM" id="SSF46785">
    <property type="entry name" value="Winged helix' DNA-binding domain"/>
    <property type="match status" value="1"/>
</dbReference>
<keyword evidence="4" id="KW-0238">DNA-binding</keyword>
<dbReference type="FunFam" id="1.10.10.10:FF:000456">
    <property type="entry name" value="LysR family transcriptional regulator ArgP"/>
    <property type="match status" value="1"/>
</dbReference>
<dbReference type="InterPro" id="IPR036390">
    <property type="entry name" value="WH_DNA-bd_sf"/>
</dbReference>
<protein>
    <recommendedName>
        <fullName evidence="7">HTH-type transcriptional regulator LysG</fullName>
    </recommendedName>
</protein>
<evidence type="ECO:0000256" key="3">
    <source>
        <dbReference type="ARBA" id="ARBA00023015"/>
    </source>
</evidence>
<name>A0A6G3QVP9_9ACTN</name>
<evidence type="ECO:0000313" key="9">
    <source>
        <dbReference type="EMBL" id="NEA87294.1"/>
    </source>
</evidence>
<gene>
    <name evidence="9" type="ORF">G3I53_14895</name>
</gene>
<dbReference type="Pfam" id="PF03466">
    <property type="entry name" value="LysR_substrate"/>
    <property type="match status" value="1"/>
</dbReference>
<dbReference type="InterPro" id="IPR000847">
    <property type="entry name" value="LysR_HTH_N"/>
</dbReference>
<keyword evidence="5" id="KW-0010">Activator</keyword>
<sequence length="337" mass="36099">MRKTLVAAHVCSTAKDSYVPLGNVKREASAGASAAPSVPVSELPLDQVRTLLAVVDEGTFDAAAAVLHVTPSAVSQRVKALEQRTGRVLLLRTKPVRPTESGQMLVRLARQVGLLERDAHAELGLSGTGRATRLPVAVNADSLASWFLPVLSRVPAEPPVCFELRREDEGHTAALLREGTVMAAVTSSPEPVPGCSVRHLGRMRYLPVAHPEFAARHLAGPLEDVLPEAPVVVFDRLDDIQDGFVRRITGGRRGASADRHWIPTSEGYADAVAAGLGWGMVPEAQAVPLLRAGRVTRFAPRHEVDVPLYWQQWKLDSPALAALAEAVTATAARALRP</sequence>
<dbReference type="Pfam" id="PF00126">
    <property type="entry name" value="HTH_1"/>
    <property type="match status" value="1"/>
</dbReference>
<evidence type="ECO:0000256" key="7">
    <source>
        <dbReference type="ARBA" id="ARBA00074218"/>
    </source>
</evidence>
<dbReference type="Gene3D" id="3.40.190.290">
    <property type="match status" value="1"/>
</dbReference>
<evidence type="ECO:0000256" key="6">
    <source>
        <dbReference type="ARBA" id="ARBA00023163"/>
    </source>
</evidence>
<comment type="similarity">
    <text evidence="1">Belongs to the LysR transcriptional regulatory family.</text>
</comment>
<keyword evidence="6" id="KW-0804">Transcription</keyword>
<evidence type="ECO:0000256" key="4">
    <source>
        <dbReference type="ARBA" id="ARBA00023125"/>
    </source>
</evidence>
<proteinExistence type="inferred from homology"/>
<dbReference type="SUPFAM" id="SSF53850">
    <property type="entry name" value="Periplasmic binding protein-like II"/>
    <property type="match status" value="1"/>
</dbReference>
<dbReference type="InterPro" id="IPR005119">
    <property type="entry name" value="LysR_subst-bd"/>
</dbReference>
<evidence type="ECO:0000256" key="1">
    <source>
        <dbReference type="ARBA" id="ARBA00009437"/>
    </source>
</evidence>
<dbReference type="GO" id="GO:0003677">
    <property type="term" value="F:DNA binding"/>
    <property type="evidence" value="ECO:0007669"/>
    <property type="project" value="UniProtKB-KW"/>
</dbReference>
<dbReference type="Gene3D" id="1.10.10.10">
    <property type="entry name" value="Winged helix-like DNA-binding domain superfamily/Winged helix DNA-binding domain"/>
    <property type="match status" value="1"/>
</dbReference>
<dbReference type="InterPro" id="IPR050176">
    <property type="entry name" value="LTTR"/>
</dbReference>
<comment type="caution">
    <text evidence="9">The sequence shown here is derived from an EMBL/GenBank/DDBJ whole genome shotgun (WGS) entry which is preliminary data.</text>
</comment>
<dbReference type="PANTHER" id="PTHR30579">
    <property type="entry name" value="TRANSCRIPTIONAL REGULATOR"/>
    <property type="match status" value="1"/>
</dbReference>
<dbReference type="NCBIfam" id="TIGR03298">
    <property type="entry name" value="argP"/>
    <property type="match status" value="1"/>
</dbReference>
<feature type="domain" description="HTH lysR-type" evidence="8">
    <location>
        <begin position="43"/>
        <end position="99"/>
    </location>
</feature>
<evidence type="ECO:0000256" key="2">
    <source>
        <dbReference type="ARBA" id="ARBA00022491"/>
    </source>
</evidence>
<accession>A0A6G3QVP9</accession>
<dbReference type="InterPro" id="IPR017685">
    <property type="entry name" value="ArgP"/>
</dbReference>
<dbReference type="NCBIfam" id="NF002964">
    <property type="entry name" value="PRK03635.1"/>
    <property type="match status" value="1"/>
</dbReference>
<organism evidence="9">
    <name type="scientific">Streptomyces sp. SID14436</name>
    <dbReference type="NCBI Taxonomy" id="2706070"/>
    <lineage>
        <taxon>Bacteria</taxon>
        <taxon>Bacillati</taxon>
        <taxon>Actinomycetota</taxon>
        <taxon>Actinomycetes</taxon>
        <taxon>Kitasatosporales</taxon>
        <taxon>Streptomycetaceae</taxon>
        <taxon>Streptomyces</taxon>
    </lineage>
</organism>
<dbReference type="AlphaFoldDB" id="A0A6G3QVP9"/>
<keyword evidence="3" id="KW-0805">Transcription regulation</keyword>
<dbReference type="NCBIfam" id="NF009888">
    <property type="entry name" value="PRK13348.1"/>
    <property type="match status" value="1"/>
</dbReference>
<dbReference type="PANTHER" id="PTHR30579:SF2">
    <property type="entry name" value="HTH-TYPE TRANSCRIPTIONAL REGULATOR ARGP"/>
    <property type="match status" value="1"/>
</dbReference>